<accession>A0AAV8ULY4</accession>
<sequence>MESAFVSSYGRGVTNSIRRRQCRHQRRRIWMTSSDVLVVAELEAMGAVNPEMQDFFARVDTHRKAKQSCYLVFATQQSHKSAMRHMDEAKYPLGVDCLVTRSGLDIYQTGYATPDPYYAELFSGTESFDRKPTEWVMSEFFSEKLKPDRELQKEGSPSEEPMIYDPKETYVENLPAVQEEVSAKLTEMGLKSRVVVDSDAKKLQILPISATMKDAIGFIQKMTKITEENTMIFGVKNSLIMEDVDKQGKSLLILSGVETPDNTDPRIFETGSIGATALLEGLLHHAIL</sequence>
<dbReference type="AlphaFoldDB" id="A0AAV8ULY4"/>
<protein>
    <recommendedName>
        <fullName evidence="1">Sucrose phosphatase-like domain-containing protein</fullName>
    </recommendedName>
</protein>
<evidence type="ECO:0000313" key="2">
    <source>
        <dbReference type="EMBL" id="KAJ8902446.1"/>
    </source>
</evidence>
<feature type="domain" description="Sucrose phosphatase-like" evidence="1">
    <location>
        <begin position="63"/>
        <end position="234"/>
    </location>
</feature>
<evidence type="ECO:0000313" key="3">
    <source>
        <dbReference type="Proteomes" id="UP001157974"/>
    </source>
</evidence>
<dbReference type="EMBL" id="JAMWBK010000009">
    <property type="protein sequence ID" value="KAJ8902446.1"/>
    <property type="molecule type" value="Genomic_DNA"/>
</dbReference>
<dbReference type="GO" id="GO:0003824">
    <property type="term" value="F:catalytic activity"/>
    <property type="evidence" value="ECO:0007669"/>
    <property type="project" value="UniProtKB-ARBA"/>
</dbReference>
<keyword evidence="3" id="KW-1185">Reference proteome</keyword>
<gene>
    <name evidence="2" type="ORF">NDN08_006851</name>
</gene>
<comment type="caution">
    <text evidence="2">The sequence shown here is derived from an EMBL/GenBank/DDBJ whole genome shotgun (WGS) entry which is preliminary data.</text>
</comment>
<name>A0AAV8ULY4_9RHOD</name>
<evidence type="ECO:0000259" key="1">
    <source>
        <dbReference type="Pfam" id="PF05116"/>
    </source>
</evidence>
<dbReference type="InterPro" id="IPR006380">
    <property type="entry name" value="SPP-like_dom"/>
</dbReference>
<proteinExistence type="predicted"/>
<dbReference type="Proteomes" id="UP001157974">
    <property type="component" value="Unassembled WGS sequence"/>
</dbReference>
<dbReference type="Pfam" id="PF05116">
    <property type="entry name" value="S6PP"/>
    <property type="match status" value="1"/>
</dbReference>
<reference evidence="2 3" key="1">
    <citation type="journal article" date="2023" name="Nat. Commun.">
        <title>Origin of minicircular mitochondrial genomes in red algae.</title>
        <authorList>
            <person name="Lee Y."/>
            <person name="Cho C.H."/>
            <person name="Lee Y.M."/>
            <person name="Park S.I."/>
            <person name="Yang J.H."/>
            <person name="West J.A."/>
            <person name="Bhattacharya D."/>
            <person name="Yoon H.S."/>
        </authorList>
    </citation>
    <scope>NUCLEOTIDE SEQUENCE [LARGE SCALE GENOMIC DNA]</scope>
    <source>
        <strain evidence="2 3">CCMP1338</strain>
        <tissue evidence="2">Whole cell</tissue>
    </source>
</reference>
<organism evidence="2 3">
    <name type="scientific">Rhodosorus marinus</name>
    <dbReference type="NCBI Taxonomy" id="101924"/>
    <lineage>
        <taxon>Eukaryota</taxon>
        <taxon>Rhodophyta</taxon>
        <taxon>Stylonematophyceae</taxon>
        <taxon>Stylonematales</taxon>
        <taxon>Stylonemataceae</taxon>
        <taxon>Rhodosorus</taxon>
    </lineage>
</organism>